<evidence type="ECO:0000256" key="1">
    <source>
        <dbReference type="SAM" id="MobiDB-lite"/>
    </source>
</evidence>
<comment type="caution">
    <text evidence="2">The sequence shown here is derived from an EMBL/GenBank/DDBJ whole genome shotgun (WGS) entry which is preliminary data.</text>
</comment>
<evidence type="ECO:0000313" key="3">
    <source>
        <dbReference type="Proteomes" id="UP000003653"/>
    </source>
</evidence>
<proteinExistence type="predicted"/>
<reference evidence="2 3" key="1">
    <citation type="submission" date="2010-04" db="EMBL/GenBank/DDBJ databases">
        <authorList>
            <person name="Muzny D."/>
            <person name="Qin X."/>
            <person name="Deng J."/>
            <person name="Jiang H."/>
            <person name="Liu Y."/>
            <person name="Qu J."/>
            <person name="Song X.-Z."/>
            <person name="Zhang L."/>
            <person name="Thornton R."/>
            <person name="Coyle M."/>
            <person name="Francisco L."/>
            <person name="Jackson L."/>
            <person name="Javaid M."/>
            <person name="Korchina V."/>
            <person name="Kovar C."/>
            <person name="Mata R."/>
            <person name="Mathew T."/>
            <person name="Ngo R."/>
            <person name="Nguyen L."/>
            <person name="Nguyen N."/>
            <person name="Okwuonu G."/>
            <person name="Ongeri F."/>
            <person name="Pham C."/>
            <person name="Simmons D."/>
            <person name="Wilczek-Boney K."/>
            <person name="Hale W."/>
            <person name="Jakkamsetti A."/>
            <person name="Pham P."/>
            <person name="Ruth R."/>
            <person name="San Lucas F."/>
            <person name="Warren J."/>
            <person name="Zhang J."/>
            <person name="Zhao Z."/>
            <person name="Zhou C."/>
            <person name="Zhu D."/>
            <person name="Lee S."/>
            <person name="Bess C."/>
            <person name="Blankenburg K."/>
            <person name="Forbes L."/>
            <person name="Fu Q."/>
            <person name="Gubbala S."/>
            <person name="Hirani K."/>
            <person name="Jayaseelan J.C."/>
            <person name="Lara F."/>
            <person name="Munidasa M."/>
            <person name="Palculict T."/>
            <person name="Patil S."/>
            <person name="Pu L.-L."/>
            <person name="Saada N."/>
            <person name="Tang L."/>
            <person name="Weissenberger G."/>
            <person name="Zhu Y."/>
            <person name="Hemphill L."/>
            <person name="Shang Y."/>
            <person name="Youmans B."/>
            <person name="Ayvaz T."/>
            <person name="Ross M."/>
            <person name="Santibanez J."/>
            <person name="Aqrawi P."/>
            <person name="Gross S."/>
            <person name="Joshi V."/>
            <person name="Fowler G."/>
            <person name="Nazareth L."/>
            <person name="Reid J."/>
            <person name="Worley K."/>
            <person name="Petrosino J."/>
            <person name="Highlander S."/>
            <person name="Gibbs R."/>
        </authorList>
    </citation>
    <scope>NUCLEOTIDE SEQUENCE [LARGE SCALE GENOMIC DNA]</scope>
    <source>
        <strain evidence="2 3">ATCC BAA-614</strain>
    </source>
</reference>
<feature type="region of interest" description="Disordered" evidence="1">
    <location>
        <begin position="49"/>
        <end position="71"/>
    </location>
</feature>
<feature type="compositionally biased region" description="Low complexity" evidence="1">
    <location>
        <begin position="49"/>
        <end position="63"/>
    </location>
</feature>
<organism evidence="2 3">
    <name type="scientific">Mycobacterium parascrofulaceum ATCC BAA-614</name>
    <dbReference type="NCBI Taxonomy" id="525368"/>
    <lineage>
        <taxon>Bacteria</taxon>
        <taxon>Bacillati</taxon>
        <taxon>Actinomycetota</taxon>
        <taxon>Actinomycetes</taxon>
        <taxon>Mycobacteriales</taxon>
        <taxon>Mycobacteriaceae</taxon>
        <taxon>Mycobacterium</taxon>
        <taxon>Mycobacterium simiae complex</taxon>
    </lineage>
</organism>
<accession>D5P2A0</accession>
<dbReference type="HOGENOM" id="CLU_2735737_0_0_11"/>
<dbReference type="Proteomes" id="UP000003653">
    <property type="component" value="Unassembled WGS sequence"/>
</dbReference>
<dbReference type="EMBL" id="ADNV01000050">
    <property type="protein sequence ID" value="EFG79792.1"/>
    <property type="molecule type" value="Genomic_DNA"/>
</dbReference>
<keyword evidence="3" id="KW-1185">Reference proteome</keyword>
<sequence length="71" mass="7358">MAPVGHIFATYAPELNIDTSQYHYVLTFGAACMQSLGWAGKQIAAASRAAPASAATARRPSSAGQREAPGH</sequence>
<evidence type="ECO:0000313" key="2">
    <source>
        <dbReference type="EMBL" id="EFG79792.1"/>
    </source>
</evidence>
<protein>
    <submittedName>
        <fullName evidence="2">Uncharacterized protein</fullName>
    </submittedName>
</protein>
<gene>
    <name evidence="2" type="ORF">HMPREF0591_0294</name>
</gene>
<dbReference type="AlphaFoldDB" id="D5P2A0"/>
<name>D5P2A0_9MYCO</name>